<keyword evidence="2" id="KW-0723">Serine/threonine-protein kinase</keyword>
<feature type="compositionally biased region" description="Low complexity" evidence="7">
    <location>
        <begin position="1"/>
        <end position="14"/>
    </location>
</feature>
<feature type="region of interest" description="Disordered" evidence="7">
    <location>
        <begin position="485"/>
        <end position="512"/>
    </location>
</feature>
<reference evidence="10" key="1">
    <citation type="submission" date="2013-03" db="EMBL/GenBank/DDBJ databases">
        <title>The Genome Sequence of Anopheles dirus WRAIR2.</title>
        <authorList>
            <consortium name="The Broad Institute Genomics Platform"/>
            <person name="Neafsey D.E."/>
            <person name="Walton C."/>
            <person name="Walker B."/>
            <person name="Young S.K."/>
            <person name="Zeng Q."/>
            <person name="Gargeya S."/>
            <person name="Fitzgerald M."/>
            <person name="Haas B."/>
            <person name="Abouelleil A."/>
            <person name="Allen A.W."/>
            <person name="Alvarado L."/>
            <person name="Arachchi H.M."/>
            <person name="Berlin A.M."/>
            <person name="Chapman S.B."/>
            <person name="Gainer-Dewar J."/>
            <person name="Goldberg J."/>
            <person name="Griggs A."/>
            <person name="Gujja S."/>
            <person name="Hansen M."/>
            <person name="Howarth C."/>
            <person name="Imamovic A."/>
            <person name="Ireland A."/>
            <person name="Larimer J."/>
            <person name="McCowan C."/>
            <person name="Murphy C."/>
            <person name="Pearson M."/>
            <person name="Poon T.W."/>
            <person name="Priest M."/>
            <person name="Roberts A."/>
            <person name="Saif S."/>
            <person name="Shea T."/>
            <person name="Sisk P."/>
            <person name="Sykes S."/>
            <person name="Wortman J."/>
            <person name="Nusbaum C."/>
            <person name="Birren B."/>
        </authorList>
    </citation>
    <scope>NUCLEOTIDE SEQUENCE [LARGE SCALE GENOMIC DNA]</scope>
    <source>
        <strain evidence="10">WRAIR2</strain>
    </source>
</reference>
<dbReference type="EnsemblMetazoa" id="ADIR003173-RA">
    <property type="protein sequence ID" value="ADIR003173-PA"/>
    <property type="gene ID" value="ADIR003173"/>
</dbReference>
<accession>A0A182N6A1</accession>
<dbReference type="EC" id="2.7.11.1" evidence="1"/>
<dbReference type="STRING" id="7168.A0A182N6A1"/>
<evidence type="ECO:0000256" key="1">
    <source>
        <dbReference type="ARBA" id="ARBA00012513"/>
    </source>
</evidence>
<evidence type="ECO:0000256" key="6">
    <source>
        <dbReference type="ARBA" id="ARBA00022840"/>
    </source>
</evidence>
<dbReference type="Gene3D" id="3.30.200.20">
    <property type="entry name" value="Phosphorylase Kinase, domain 1"/>
    <property type="match status" value="1"/>
</dbReference>
<feature type="compositionally biased region" description="Low complexity" evidence="7">
    <location>
        <begin position="495"/>
        <end position="509"/>
    </location>
</feature>
<feature type="domain" description="Protein kinase" evidence="8">
    <location>
        <begin position="76"/>
        <end position="580"/>
    </location>
</feature>
<dbReference type="Proteomes" id="UP000075884">
    <property type="component" value="Unassembled WGS sequence"/>
</dbReference>
<dbReference type="InterPro" id="IPR008271">
    <property type="entry name" value="Ser/Thr_kinase_AS"/>
</dbReference>
<evidence type="ECO:0000256" key="2">
    <source>
        <dbReference type="ARBA" id="ARBA00022527"/>
    </source>
</evidence>
<dbReference type="VEuPathDB" id="VectorBase:ADIR003173"/>
<protein>
    <recommendedName>
        <fullName evidence="1">non-specific serine/threonine protein kinase</fullName>
        <ecNumber evidence="1">2.7.11.1</ecNumber>
    </recommendedName>
</protein>
<keyword evidence="4" id="KW-0547">Nucleotide-binding</keyword>
<dbReference type="InterPro" id="IPR011009">
    <property type="entry name" value="Kinase-like_dom_sf"/>
</dbReference>
<feature type="region of interest" description="Disordered" evidence="7">
    <location>
        <begin position="229"/>
        <end position="261"/>
    </location>
</feature>
<dbReference type="SMART" id="SM00220">
    <property type="entry name" value="S_TKc"/>
    <property type="match status" value="1"/>
</dbReference>
<dbReference type="PANTHER" id="PTHR44167">
    <property type="entry name" value="OVARIAN-SPECIFIC SERINE/THREONINE-PROTEIN KINASE LOK-RELATED"/>
    <property type="match status" value="1"/>
</dbReference>
<dbReference type="GO" id="GO:0005524">
    <property type="term" value="F:ATP binding"/>
    <property type="evidence" value="ECO:0007669"/>
    <property type="project" value="UniProtKB-KW"/>
</dbReference>
<name>A0A182N6A1_9DIPT</name>
<dbReference type="Gene3D" id="1.10.510.10">
    <property type="entry name" value="Transferase(Phosphotransferase) domain 1"/>
    <property type="match status" value="2"/>
</dbReference>
<organism evidence="9 10">
    <name type="scientific">Anopheles dirus</name>
    <dbReference type="NCBI Taxonomy" id="7168"/>
    <lineage>
        <taxon>Eukaryota</taxon>
        <taxon>Metazoa</taxon>
        <taxon>Ecdysozoa</taxon>
        <taxon>Arthropoda</taxon>
        <taxon>Hexapoda</taxon>
        <taxon>Insecta</taxon>
        <taxon>Pterygota</taxon>
        <taxon>Neoptera</taxon>
        <taxon>Endopterygota</taxon>
        <taxon>Diptera</taxon>
        <taxon>Nematocera</taxon>
        <taxon>Culicoidea</taxon>
        <taxon>Culicidae</taxon>
        <taxon>Anophelinae</taxon>
        <taxon>Anopheles</taxon>
    </lineage>
</organism>
<evidence type="ECO:0000313" key="9">
    <source>
        <dbReference type="EnsemblMetazoa" id="ADIR003173-PA"/>
    </source>
</evidence>
<dbReference type="PANTHER" id="PTHR44167:SF23">
    <property type="entry name" value="CDC7 KINASE, ISOFORM A-RELATED"/>
    <property type="match status" value="1"/>
</dbReference>
<dbReference type="CDD" id="cd14019">
    <property type="entry name" value="STKc_Cdc7"/>
    <property type="match status" value="1"/>
</dbReference>
<dbReference type="AlphaFoldDB" id="A0A182N6A1"/>
<keyword evidence="3" id="KW-0808">Transferase</keyword>
<dbReference type="GO" id="GO:0004674">
    <property type="term" value="F:protein serine/threonine kinase activity"/>
    <property type="evidence" value="ECO:0007669"/>
    <property type="project" value="UniProtKB-KW"/>
</dbReference>
<evidence type="ECO:0000256" key="7">
    <source>
        <dbReference type="SAM" id="MobiDB-lite"/>
    </source>
</evidence>
<dbReference type="GO" id="GO:0005634">
    <property type="term" value="C:nucleus"/>
    <property type="evidence" value="ECO:0007669"/>
    <property type="project" value="TreeGrafter"/>
</dbReference>
<evidence type="ECO:0000313" key="10">
    <source>
        <dbReference type="Proteomes" id="UP000075884"/>
    </source>
</evidence>
<feature type="compositionally biased region" description="Basic and acidic residues" evidence="7">
    <location>
        <begin position="50"/>
        <end position="61"/>
    </location>
</feature>
<dbReference type="Pfam" id="PF00069">
    <property type="entry name" value="Pkinase"/>
    <property type="match status" value="2"/>
</dbReference>
<keyword evidence="6" id="KW-0067">ATP-binding</keyword>
<feature type="region of interest" description="Disordered" evidence="7">
    <location>
        <begin position="1"/>
        <end position="72"/>
    </location>
</feature>
<evidence type="ECO:0000256" key="5">
    <source>
        <dbReference type="ARBA" id="ARBA00022777"/>
    </source>
</evidence>
<evidence type="ECO:0000259" key="8">
    <source>
        <dbReference type="PROSITE" id="PS50011"/>
    </source>
</evidence>
<evidence type="ECO:0000256" key="4">
    <source>
        <dbReference type="ARBA" id="ARBA00022741"/>
    </source>
</evidence>
<sequence length="584" mass="63830">MDITQQPQQCQQQQSRMDCDEDEEGRDVNMQSEAVSGEQQGQGRATASSRKSEATDGRQHQQQEQQEPKLSIVNRYVLHGKIDRGTFSTVSLASLRSEQHLPPGKRRMYAIKLITPTSHPLRIEREILCMKRMGGRCNVVGIVDGFRHQGSVGLVMPYIPHEPFHQYYGQLTPAEVQRYLRQLLIALERVHQHGVIHRDVKPSNFLCSPANGGTYVLVDFGLAQETTSGSLSLHQQQEPDPKTEGGAGAAAAAPCSGVKREDQVVPQQTGTIVVRNPLKQQQGANYSHQSPLKLSNSMTNDLADVPLVRQVKSAAATIGSGLLQKHHRRSAALLTAGQRSPYAKDLKRDGSGTTGGCCGCYGRPQVCNRCLVRREMVAPRAGTPGYRPPEVLLKYPHQTTAVDVWAAGVIFLSLLGKVYPFFSNTDDLTSLAQIIEVFGYERLRDTARALDRTLLIHAETTGIKPLSLRSLCQHFRAIYRRREMGSGGTAEDDGAAPVGAGAGGSSPPATGRDEESYGGCSNCCKPPHACLCLDRDGGKGADGTDCDEYGADAYDLLGRLLEPNPHRRITAAEALQHPYFQVQY</sequence>
<dbReference type="InterPro" id="IPR000719">
    <property type="entry name" value="Prot_kinase_dom"/>
</dbReference>
<evidence type="ECO:0000256" key="3">
    <source>
        <dbReference type="ARBA" id="ARBA00022679"/>
    </source>
</evidence>
<dbReference type="PROSITE" id="PS00108">
    <property type="entry name" value="PROTEIN_KINASE_ST"/>
    <property type="match status" value="1"/>
</dbReference>
<dbReference type="SUPFAM" id="SSF56112">
    <property type="entry name" value="Protein kinase-like (PK-like)"/>
    <property type="match status" value="1"/>
</dbReference>
<dbReference type="GO" id="GO:0044773">
    <property type="term" value="P:mitotic DNA damage checkpoint signaling"/>
    <property type="evidence" value="ECO:0007669"/>
    <property type="project" value="TreeGrafter"/>
</dbReference>
<dbReference type="PROSITE" id="PS50011">
    <property type="entry name" value="PROTEIN_KINASE_DOM"/>
    <property type="match status" value="1"/>
</dbReference>
<feature type="compositionally biased region" description="Polar residues" evidence="7">
    <location>
        <begin position="29"/>
        <end position="49"/>
    </location>
</feature>
<keyword evidence="10" id="KW-1185">Reference proteome</keyword>
<proteinExistence type="predicted"/>
<reference evidence="9" key="2">
    <citation type="submission" date="2020-05" db="UniProtKB">
        <authorList>
            <consortium name="EnsemblMetazoa"/>
        </authorList>
    </citation>
    <scope>IDENTIFICATION</scope>
    <source>
        <strain evidence="9">WRAIR2</strain>
    </source>
</reference>
<keyword evidence="5" id="KW-0418">Kinase</keyword>